<dbReference type="Pfam" id="PF07162">
    <property type="entry name" value="B9-C2"/>
    <property type="match status" value="1"/>
</dbReference>
<dbReference type="PANTHER" id="PTHR12968:SF4">
    <property type="entry name" value="TECTONIC-LIKE COMPLEX MEMBER MKS1"/>
    <property type="match status" value="1"/>
</dbReference>
<dbReference type="InterPro" id="IPR010796">
    <property type="entry name" value="C2_B9-type_dom"/>
</dbReference>
<keyword evidence="3" id="KW-0970">Cilium biogenesis/degradation</keyword>
<protein>
    <submittedName>
        <fullName evidence="6">Oidioi.mRNA.OKI2018_I69.chr2.g6096.t1.cds</fullName>
    </submittedName>
</protein>
<evidence type="ECO:0000256" key="1">
    <source>
        <dbReference type="ARBA" id="ARBA00004120"/>
    </source>
</evidence>
<evidence type="ECO:0000256" key="2">
    <source>
        <dbReference type="ARBA" id="ARBA00022490"/>
    </source>
</evidence>
<reference evidence="6 7" key="1">
    <citation type="submission" date="2021-04" db="EMBL/GenBank/DDBJ databases">
        <authorList>
            <person name="Bliznina A."/>
        </authorList>
    </citation>
    <scope>NUCLEOTIDE SEQUENCE [LARGE SCALE GENOMIC DNA]</scope>
</reference>
<organism evidence="6 7">
    <name type="scientific">Oikopleura dioica</name>
    <name type="common">Tunicate</name>
    <dbReference type="NCBI Taxonomy" id="34765"/>
    <lineage>
        <taxon>Eukaryota</taxon>
        <taxon>Metazoa</taxon>
        <taxon>Chordata</taxon>
        <taxon>Tunicata</taxon>
        <taxon>Appendicularia</taxon>
        <taxon>Copelata</taxon>
        <taxon>Oikopleuridae</taxon>
        <taxon>Oikopleura</taxon>
    </lineage>
</organism>
<sequence length="396" mass="45363">MDWVEPAEEEMYISNFPPENMRLNVKLFSVPPKSSPDPPETHSKVFKWKSQITEGRLISSLTDLKTNLITGIENITLNQNNAEAKFTEKMFIYANLARNPDEQQELIEILRIRTDGNGHYWFKPDLTGSRPPYRIPPFASASIFTNQEWRYKIEGIQVGPAHGFQDEKSVLPPQITWTDSHPMEGVVKVHVFGEVLSAEGFEYPTISVTIRNSLDSQHVVTHSVSPRDGIRKYSYPFTFEFSMRDGARYPELFVEAVSFGFFNNRRIEGYGYGMIPEEAGKHDVEIKCWRPQMGLQDELRRFFLGGTGELVSLNPIGINPYSSSNKFSRLGLNTMTTGTVKVRLRIAKHFHKSSKKKSTSRLPAESSKEDILEKFQKVRDQMIRNRRAVPKHIISS</sequence>
<dbReference type="EMBL" id="OU015567">
    <property type="protein sequence ID" value="CAG5111824.1"/>
    <property type="molecule type" value="Genomic_DNA"/>
</dbReference>
<keyword evidence="4" id="KW-0206">Cytoskeleton</keyword>
<accession>A0ABN7T5K5</accession>
<dbReference type="Proteomes" id="UP001158576">
    <property type="component" value="Chromosome 2"/>
</dbReference>
<gene>
    <name evidence="6" type="ORF">OKIOD_LOCUS14861</name>
</gene>
<evidence type="ECO:0000313" key="6">
    <source>
        <dbReference type="EMBL" id="CAG5111824.1"/>
    </source>
</evidence>
<evidence type="ECO:0000256" key="3">
    <source>
        <dbReference type="ARBA" id="ARBA00022794"/>
    </source>
</evidence>
<comment type="subcellular location">
    <subcellularLocation>
        <location evidence="1">Cytoplasm</location>
        <location evidence="1">Cytoskeleton</location>
        <location evidence="1">Cilium basal body</location>
    </subcellularLocation>
</comment>
<evidence type="ECO:0000256" key="4">
    <source>
        <dbReference type="ARBA" id="ARBA00023212"/>
    </source>
</evidence>
<keyword evidence="7" id="KW-1185">Reference proteome</keyword>
<name>A0ABN7T5K5_OIKDI</name>
<evidence type="ECO:0000256" key="5">
    <source>
        <dbReference type="ARBA" id="ARBA00023273"/>
    </source>
</evidence>
<evidence type="ECO:0000313" key="7">
    <source>
        <dbReference type="Proteomes" id="UP001158576"/>
    </source>
</evidence>
<keyword evidence="2" id="KW-0963">Cytoplasm</keyword>
<dbReference type="PANTHER" id="PTHR12968">
    <property type="entry name" value="B9 DOMAIN-CONTAINING"/>
    <property type="match status" value="1"/>
</dbReference>
<proteinExistence type="predicted"/>
<keyword evidence="5" id="KW-0966">Cell projection</keyword>